<evidence type="ECO:0000313" key="2">
    <source>
        <dbReference type="Proteomes" id="UP000235363"/>
    </source>
</evidence>
<dbReference type="InterPro" id="IPR046348">
    <property type="entry name" value="SIS_dom_sf"/>
</dbReference>
<protein>
    <submittedName>
        <fullName evidence="1">Uncharacterized protein</fullName>
    </submittedName>
</protein>
<name>A0A2N6SZZ1_9CORY</name>
<dbReference type="GO" id="GO:1901135">
    <property type="term" value="P:carbohydrate derivative metabolic process"/>
    <property type="evidence" value="ECO:0007669"/>
    <property type="project" value="InterPro"/>
</dbReference>
<sequence>MLEGMDPHSLPLIAATEGPHLRAAASAAAEGLFDGLPEPRAVVLITNESRARLAAEAVIALASDARAPITIARSLPRFVGALDLVFVLTDDPGDPIAEVLAEADRRGAATVLIDPGEGPVRSAASPRTVVVPRPALSAAGSFCGYLGAVLGALTAARVTSLGPAQVLGDVADAVDAESIACAPDRDLLVNPARQWAQWMRGHSVVVAGEGDVWRTVAELAAAWLLDAGLPAHGTTVSDMLRASAALSPAPGAAFDDLFHDPLIDGPAEESRMLPLSVIAVTSPADAPAVRARLEPFEWARVECPAEEVEIRHPLVDVCVTAARVAAAAAYVPEEG</sequence>
<dbReference type="AlphaFoldDB" id="A0A2N6SZZ1"/>
<organism evidence="1 2">
    <name type="scientific">Corynebacterium xerosis</name>
    <dbReference type="NCBI Taxonomy" id="1725"/>
    <lineage>
        <taxon>Bacteria</taxon>
        <taxon>Bacillati</taxon>
        <taxon>Actinomycetota</taxon>
        <taxon>Actinomycetes</taxon>
        <taxon>Mycobacteriales</taxon>
        <taxon>Corynebacteriaceae</taxon>
        <taxon>Corynebacterium</taxon>
    </lineage>
</organism>
<gene>
    <name evidence="1" type="ORF">CJ204_04800</name>
</gene>
<reference evidence="1 2" key="1">
    <citation type="submission" date="2017-09" db="EMBL/GenBank/DDBJ databases">
        <title>Bacterial strain isolated from the female urinary microbiota.</title>
        <authorList>
            <person name="Thomas-White K."/>
            <person name="Kumar N."/>
            <person name="Forster S."/>
            <person name="Putonti C."/>
            <person name="Lawley T."/>
            <person name="Wolfe A.J."/>
        </authorList>
    </citation>
    <scope>NUCLEOTIDE SEQUENCE [LARGE SCALE GENOMIC DNA]</scope>
    <source>
        <strain evidence="1 2">UMB0908</strain>
    </source>
</reference>
<comment type="caution">
    <text evidence="1">The sequence shown here is derived from an EMBL/GenBank/DDBJ whole genome shotgun (WGS) entry which is preliminary data.</text>
</comment>
<dbReference type="SUPFAM" id="SSF53697">
    <property type="entry name" value="SIS domain"/>
    <property type="match status" value="1"/>
</dbReference>
<accession>A0A2N6SZZ1</accession>
<dbReference type="GO" id="GO:0097367">
    <property type="term" value="F:carbohydrate derivative binding"/>
    <property type="evidence" value="ECO:0007669"/>
    <property type="project" value="InterPro"/>
</dbReference>
<dbReference type="STRING" id="1725.WU86_00065"/>
<proteinExistence type="predicted"/>
<dbReference type="Proteomes" id="UP000235363">
    <property type="component" value="Unassembled WGS sequence"/>
</dbReference>
<evidence type="ECO:0000313" key="1">
    <source>
        <dbReference type="EMBL" id="PMC62631.1"/>
    </source>
</evidence>
<dbReference type="EMBL" id="PNHF01000008">
    <property type="protein sequence ID" value="PMC62631.1"/>
    <property type="molecule type" value="Genomic_DNA"/>
</dbReference>